<reference evidence="2" key="2">
    <citation type="submission" date="2020-09" db="EMBL/GenBank/DDBJ databases">
        <authorList>
            <person name="Sun Q."/>
            <person name="Kim S."/>
        </authorList>
    </citation>
    <scope>NUCLEOTIDE SEQUENCE</scope>
    <source>
        <strain evidence="2">KCTC 12988</strain>
    </source>
</reference>
<dbReference type="RefSeq" id="WP_189572246.1">
    <property type="nucleotide sequence ID" value="NZ_BMXI01000015.1"/>
</dbReference>
<evidence type="ECO:0000313" key="3">
    <source>
        <dbReference type="Proteomes" id="UP000644507"/>
    </source>
</evidence>
<proteinExistence type="predicted"/>
<reference evidence="2" key="1">
    <citation type="journal article" date="2014" name="Int. J. Syst. Evol. Microbiol.">
        <title>Complete genome sequence of Corynebacterium casei LMG S-19264T (=DSM 44701T), isolated from a smear-ripened cheese.</title>
        <authorList>
            <consortium name="US DOE Joint Genome Institute (JGI-PGF)"/>
            <person name="Walter F."/>
            <person name="Albersmeier A."/>
            <person name="Kalinowski J."/>
            <person name="Ruckert C."/>
        </authorList>
    </citation>
    <scope>NUCLEOTIDE SEQUENCE</scope>
    <source>
        <strain evidence="2">KCTC 12988</strain>
    </source>
</reference>
<accession>A0A918WNE7</accession>
<feature type="chain" id="PRO_5036674561" evidence="1">
    <location>
        <begin position="20"/>
        <end position="402"/>
    </location>
</feature>
<protein>
    <submittedName>
        <fullName evidence="2">Uncharacterized protein</fullName>
    </submittedName>
</protein>
<dbReference type="AlphaFoldDB" id="A0A918WNE7"/>
<sequence length="402" mass="43304">MKNQTFLLASLIASQAAFAEDGYTNVIQMIEMGSGSDAPLLWNMPGNIGASGDDVLVGEPVPENGAIFILRTVQSSPFQDWYLDQAAVGAYLPSAEIEIITHDDEATFPRTRADQPFQVNVSVEGLYDGALGLPLDVIQNAATEVRLQMFAQEYADGQSSLPGGEVTAPSHGELALVGNGDFPKSAGDLTFYTSLNPSSPDRAQGEEHFVVRSLDDGATQGGTLAQEHVQVWPVWSGEMSGLNNPTLLPYSYSGEIPDVIALSDGELAPDPNFKKAQGEIAYEAEPPELTFTWHDLYPTSTVGVIVNDASIPYPWGGRWVGGTQRVFNEDASVNWQDTVERWDGIFGGKGRYAIWMVTFTPGIGWEVGGNYAADGSFVPGGWIVPIQREGIKVRGSIHSLSE</sequence>
<keyword evidence="3" id="KW-1185">Reference proteome</keyword>
<dbReference type="Proteomes" id="UP000644507">
    <property type="component" value="Unassembled WGS sequence"/>
</dbReference>
<comment type="caution">
    <text evidence="2">The sequence shown here is derived from an EMBL/GenBank/DDBJ whole genome shotgun (WGS) entry which is preliminary data.</text>
</comment>
<organism evidence="2 3">
    <name type="scientific">Roseibacillus persicicus</name>
    <dbReference type="NCBI Taxonomy" id="454148"/>
    <lineage>
        <taxon>Bacteria</taxon>
        <taxon>Pseudomonadati</taxon>
        <taxon>Verrucomicrobiota</taxon>
        <taxon>Verrucomicrobiia</taxon>
        <taxon>Verrucomicrobiales</taxon>
        <taxon>Verrucomicrobiaceae</taxon>
        <taxon>Roseibacillus</taxon>
    </lineage>
</organism>
<evidence type="ECO:0000256" key="1">
    <source>
        <dbReference type="SAM" id="SignalP"/>
    </source>
</evidence>
<gene>
    <name evidence="2" type="ORF">GCM10007100_32410</name>
</gene>
<feature type="signal peptide" evidence="1">
    <location>
        <begin position="1"/>
        <end position="19"/>
    </location>
</feature>
<keyword evidence="1" id="KW-0732">Signal</keyword>
<dbReference type="EMBL" id="BMXI01000015">
    <property type="protein sequence ID" value="GHC62500.1"/>
    <property type="molecule type" value="Genomic_DNA"/>
</dbReference>
<evidence type="ECO:0000313" key="2">
    <source>
        <dbReference type="EMBL" id="GHC62500.1"/>
    </source>
</evidence>
<name>A0A918WNE7_9BACT</name>